<dbReference type="EMBL" id="KI925078">
    <property type="protein sequence ID" value="ETW18636.1"/>
    <property type="molecule type" value="Genomic_DNA"/>
</dbReference>
<dbReference type="PANTHER" id="PTHR42879:SF2">
    <property type="entry name" value="3-OXOACYL-[ACYL-CARRIER-PROTEIN] REDUCTASE FABG"/>
    <property type="match status" value="1"/>
</dbReference>
<dbReference type="InterPro" id="IPR002347">
    <property type="entry name" value="SDR_fam"/>
</dbReference>
<feature type="binding site" evidence="7">
    <location>
        <position position="332"/>
    </location>
    <ligand>
        <name>NADP(+)</name>
        <dbReference type="ChEBI" id="CHEBI:58349"/>
    </ligand>
</feature>
<comment type="catalytic activity">
    <reaction evidence="5">
        <text>a (3R)-hydroxyacyl-[ACP] + NADP(+) = a 3-oxoacyl-[ACP] + NADPH + H(+)</text>
        <dbReference type="Rhea" id="RHEA:17397"/>
        <dbReference type="Rhea" id="RHEA-COMP:9916"/>
        <dbReference type="Rhea" id="RHEA-COMP:9945"/>
        <dbReference type="ChEBI" id="CHEBI:15378"/>
        <dbReference type="ChEBI" id="CHEBI:57783"/>
        <dbReference type="ChEBI" id="CHEBI:58349"/>
        <dbReference type="ChEBI" id="CHEBI:78776"/>
        <dbReference type="ChEBI" id="CHEBI:78827"/>
        <dbReference type="EC" id="1.1.1.100"/>
    </reaction>
</comment>
<comment type="similarity">
    <text evidence="1">Belongs to the short-chain dehydrogenases/reductases (SDR) family.</text>
</comment>
<feature type="active site" description="Proton acceptor" evidence="6">
    <location>
        <position position="397"/>
    </location>
</feature>
<dbReference type="InterPro" id="IPR020904">
    <property type="entry name" value="Sc_DH/Rdtase_CS"/>
</dbReference>
<gene>
    <name evidence="8" type="ORF">PFFVO_02532</name>
</gene>
<proteinExistence type="inferred from homology"/>
<keyword evidence="3 7" id="KW-0521">NADP</keyword>
<evidence type="ECO:0000256" key="7">
    <source>
        <dbReference type="PIRSR" id="PIRSR611284-2"/>
    </source>
</evidence>
<dbReference type="PRINTS" id="PR00081">
    <property type="entry name" value="GDHRDH"/>
</dbReference>
<dbReference type="PANTHER" id="PTHR42879">
    <property type="entry name" value="3-OXOACYL-(ACYL-CARRIER-PROTEIN) REDUCTASE"/>
    <property type="match status" value="1"/>
</dbReference>
<organism evidence="8 9">
    <name type="scientific">Plasmodium falciparum Vietnam Oak-Knoll</name>
    <name type="common">FVO</name>
    <dbReference type="NCBI Taxonomy" id="1036723"/>
    <lineage>
        <taxon>Eukaryota</taxon>
        <taxon>Sar</taxon>
        <taxon>Alveolata</taxon>
        <taxon>Apicomplexa</taxon>
        <taxon>Aconoidasida</taxon>
        <taxon>Haemosporida</taxon>
        <taxon>Plasmodiidae</taxon>
        <taxon>Plasmodium</taxon>
        <taxon>Plasmodium (Laverania)</taxon>
    </lineage>
</organism>
<dbReference type="Gene3D" id="3.40.50.720">
    <property type="entry name" value="NAD(P)-binding Rossmann-like Domain"/>
    <property type="match status" value="1"/>
</dbReference>
<evidence type="ECO:0000313" key="9">
    <source>
        <dbReference type="Proteomes" id="UP000030690"/>
    </source>
</evidence>
<evidence type="ECO:0000256" key="1">
    <source>
        <dbReference type="ARBA" id="ARBA00006484"/>
    </source>
</evidence>
<evidence type="ECO:0000256" key="4">
    <source>
        <dbReference type="ARBA" id="ARBA00023002"/>
    </source>
</evidence>
<dbReference type="GO" id="GO:0051287">
    <property type="term" value="F:NAD binding"/>
    <property type="evidence" value="ECO:0007669"/>
    <property type="project" value="InterPro"/>
</dbReference>
<dbReference type="PROSITE" id="PS00061">
    <property type="entry name" value="ADH_SHORT"/>
    <property type="match status" value="1"/>
</dbReference>
<dbReference type="SUPFAM" id="SSF51735">
    <property type="entry name" value="NAD(P)-binding Rossmann-fold domains"/>
    <property type="match status" value="1"/>
</dbReference>
<dbReference type="InterPro" id="IPR050259">
    <property type="entry name" value="SDR"/>
</dbReference>
<dbReference type="NCBIfam" id="TIGR01830">
    <property type="entry name" value="3oxo_ACP_reduc"/>
    <property type="match status" value="1"/>
</dbReference>
<protein>
    <recommendedName>
        <fullName evidence="2">3-oxoacyl-[acyl-carrier-protein] reductase</fullName>
        <ecNumber evidence="2">1.1.1.100</ecNumber>
    </recommendedName>
</protein>
<feature type="binding site" evidence="7">
    <location>
        <position position="430"/>
    </location>
    <ligand>
        <name>NADP(+)</name>
        <dbReference type="ChEBI" id="CHEBI:58349"/>
    </ligand>
</feature>
<keyword evidence="4" id="KW-0560">Oxidoreductase</keyword>
<dbReference type="CDD" id="cd05333">
    <property type="entry name" value="BKR_SDR_c"/>
    <property type="match status" value="1"/>
</dbReference>
<sequence>MISIQTVHSTNKINFLIKGKFIKNNEKEVLLAAKDCYLELLTSNYGESIYVQNTFLKIIFLQVVKSKHFDRFIVVDEKLNVRILEYDNGFIEYYFIDNLFVENLKLYKEYLKSTKTESTCFIIEEDYHKYINICNINDIFFICIENILFIRQVHPNIYYNNCLSDVHEKNDRSKFEVLKNDNEKDKLIIKHPFFLKNYKNDSSLQYEQNNDTDKFEVNKINSFSLSHDKKKTIKQKKNMFYVEPNKLMEDNSFVEFCKNITFITYLDKDKKKKKKKKKDICMKSCDSVVDEIKSFGYESSGYAGDVSKKEEISEVINKILTEHKNVDILVNNAGITRDNLFLRMKNDEWEDVLRTNLNSLFYITQPISKRMINNRYGRIINISSIVGLTGNVGQANYSSSKAGVIGFTKSLAKELASRNITVNAIAPGFISSDMTDKISEQIKKNIISNIPAGRMGTPEEVANLACFLSSDKSGYINGRVFVIDGGLSP</sequence>
<dbReference type="GO" id="GO:0006633">
    <property type="term" value="P:fatty acid biosynthetic process"/>
    <property type="evidence" value="ECO:0007669"/>
    <property type="project" value="InterPro"/>
</dbReference>
<dbReference type="GO" id="GO:0004316">
    <property type="term" value="F:3-oxoacyl-[acyl-carrier-protein] reductase (NADPH) activity"/>
    <property type="evidence" value="ECO:0007669"/>
    <property type="project" value="UniProtKB-EC"/>
</dbReference>
<dbReference type="OrthoDB" id="1393670at2759"/>
<evidence type="ECO:0000256" key="6">
    <source>
        <dbReference type="PIRSR" id="PIRSR611284-1"/>
    </source>
</evidence>
<evidence type="ECO:0000256" key="5">
    <source>
        <dbReference type="ARBA" id="ARBA00048508"/>
    </source>
</evidence>
<reference evidence="8 9" key="2">
    <citation type="submission" date="2013-02" db="EMBL/GenBank/DDBJ databases">
        <title>The Genome Sequence of Plasmodium falciparum Vietnam Oak-Knoll (FVO).</title>
        <authorList>
            <consortium name="The Broad Institute Genome Sequencing Platform"/>
            <consortium name="The Broad Institute Genome Sequencing Center for Infectious Disease"/>
            <person name="Neafsey D."/>
            <person name="Cheeseman I."/>
            <person name="Volkman S."/>
            <person name="Adams J."/>
            <person name="Walker B."/>
            <person name="Young S.K."/>
            <person name="Zeng Q."/>
            <person name="Gargeya S."/>
            <person name="Fitzgerald M."/>
            <person name="Haas B."/>
            <person name="Abouelleil A."/>
            <person name="Alvarado L."/>
            <person name="Arachchi H.M."/>
            <person name="Berlin A.M."/>
            <person name="Chapman S.B."/>
            <person name="Dewar J."/>
            <person name="Goldberg J."/>
            <person name="Griggs A."/>
            <person name="Gujja S."/>
            <person name="Hansen M."/>
            <person name="Howarth C."/>
            <person name="Imamovic A."/>
            <person name="Larimer J."/>
            <person name="McCowan C."/>
            <person name="Murphy C."/>
            <person name="Neiman D."/>
            <person name="Pearson M."/>
            <person name="Priest M."/>
            <person name="Roberts A."/>
            <person name="Saif S."/>
            <person name="Shea T."/>
            <person name="Sisk P."/>
            <person name="Sykes S."/>
            <person name="Wortman J."/>
            <person name="Nusbaum C."/>
            <person name="Birren B."/>
        </authorList>
    </citation>
    <scope>NUCLEOTIDE SEQUENCE [LARGE SCALE GENOMIC DNA]</scope>
    <source>
        <strain evidence="9">Vietnam Oak-Knoll (FVO)</strain>
    </source>
</reference>
<reference evidence="8 9" key="1">
    <citation type="submission" date="2013-02" db="EMBL/GenBank/DDBJ databases">
        <title>The Genome Annotation of Plasmodium falciparum Vietnam Oak-Knoll (FVO).</title>
        <authorList>
            <consortium name="The Broad Institute Genome Sequencing Platform"/>
            <consortium name="The Broad Institute Genome Sequencing Center for Infectious Disease"/>
            <person name="Neafsey D."/>
            <person name="Hoffman S."/>
            <person name="Volkman S."/>
            <person name="Rosenthal P."/>
            <person name="Walker B."/>
            <person name="Young S.K."/>
            <person name="Zeng Q."/>
            <person name="Gargeya S."/>
            <person name="Fitzgerald M."/>
            <person name="Haas B."/>
            <person name="Abouelleil A."/>
            <person name="Allen A.W."/>
            <person name="Alvarado L."/>
            <person name="Arachchi H.M."/>
            <person name="Berlin A.M."/>
            <person name="Chapman S.B."/>
            <person name="Gainer-Dewar J."/>
            <person name="Goldberg J."/>
            <person name="Griggs A."/>
            <person name="Gujja S."/>
            <person name="Hansen M."/>
            <person name="Howarth C."/>
            <person name="Imamovic A."/>
            <person name="Ireland A."/>
            <person name="Larimer J."/>
            <person name="McCowan C."/>
            <person name="Murphy C."/>
            <person name="Pearson M."/>
            <person name="Poon T.W."/>
            <person name="Priest M."/>
            <person name="Roberts A."/>
            <person name="Saif S."/>
            <person name="Shea T."/>
            <person name="Sisk P."/>
            <person name="Sykes S."/>
            <person name="Wortman J."/>
            <person name="Nusbaum C."/>
            <person name="Birren B."/>
        </authorList>
    </citation>
    <scope>NUCLEOTIDE SEQUENCE [LARGE SCALE GENOMIC DNA]</scope>
    <source>
        <strain evidence="9">Vietnam Oak-Knoll (FVO)</strain>
    </source>
</reference>
<name>A0A024V750_PLAFA</name>
<dbReference type="InterPro" id="IPR011284">
    <property type="entry name" value="3oxo_ACP_reduc"/>
</dbReference>
<dbReference type="InterPro" id="IPR036291">
    <property type="entry name" value="NAD(P)-bd_dom_sf"/>
</dbReference>
<accession>A0A024V750</accession>
<dbReference type="FunFam" id="3.40.50.720:FF:000115">
    <property type="entry name" value="3-oxoacyl-[acyl-carrier-protein] reductase FabG"/>
    <property type="match status" value="1"/>
</dbReference>
<dbReference type="Pfam" id="PF13561">
    <property type="entry name" value="adh_short_C2"/>
    <property type="match status" value="1"/>
</dbReference>
<dbReference type="AlphaFoldDB" id="A0A024V750"/>
<evidence type="ECO:0000256" key="3">
    <source>
        <dbReference type="ARBA" id="ARBA00022857"/>
    </source>
</evidence>
<dbReference type="Proteomes" id="UP000030690">
    <property type="component" value="Unassembled WGS sequence"/>
</dbReference>
<feature type="binding site" evidence="7">
    <location>
        <begin position="397"/>
        <end position="401"/>
    </location>
    <ligand>
        <name>NADP(+)</name>
        <dbReference type="ChEBI" id="CHEBI:58349"/>
    </ligand>
</feature>
<dbReference type="PRINTS" id="PR00080">
    <property type="entry name" value="SDRFAMILY"/>
</dbReference>
<dbReference type="EC" id="1.1.1.100" evidence="2"/>
<evidence type="ECO:0000256" key="2">
    <source>
        <dbReference type="ARBA" id="ARBA00012948"/>
    </source>
</evidence>
<evidence type="ECO:0000313" key="8">
    <source>
        <dbReference type="EMBL" id="ETW18636.1"/>
    </source>
</evidence>
<dbReference type="NCBIfam" id="NF009466">
    <property type="entry name" value="PRK12826.1-2"/>
    <property type="match status" value="1"/>
</dbReference>